<organism evidence="1 2">
    <name type="scientific">Desmonostoc muscorum LEGE 12446</name>
    <dbReference type="NCBI Taxonomy" id="1828758"/>
    <lineage>
        <taxon>Bacteria</taxon>
        <taxon>Bacillati</taxon>
        <taxon>Cyanobacteriota</taxon>
        <taxon>Cyanophyceae</taxon>
        <taxon>Nostocales</taxon>
        <taxon>Nostocaceae</taxon>
        <taxon>Desmonostoc</taxon>
    </lineage>
</organism>
<keyword evidence="2" id="KW-1185">Reference proteome</keyword>
<gene>
    <name evidence="1" type="ORF">IQ276_34720</name>
</gene>
<evidence type="ECO:0000313" key="2">
    <source>
        <dbReference type="Proteomes" id="UP000622533"/>
    </source>
</evidence>
<protein>
    <recommendedName>
        <fullName evidence="3">Lipid-A-disaccharide synthase</fullName>
    </recommendedName>
</protein>
<comment type="caution">
    <text evidence="1">The sequence shown here is derived from an EMBL/GenBank/DDBJ whole genome shotgun (WGS) entry which is preliminary data.</text>
</comment>
<evidence type="ECO:0008006" key="3">
    <source>
        <dbReference type="Google" id="ProtNLM"/>
    </source>
</evidence>
<dbReference type="RefSeq" id="WP_193924814.1">
    <property type="nucleotide sequence ID" value="NZ_JADEXS020000001.1"/>
</dbReference>
<name>A0A8J7DJV1_DESMC</name>
<evidence type="ECO:0000313" key="1">
    <source>
        <dbReference type="EMBL" id="MBE9027389.1"/>
    </source>
</evidence>
<dbReference type="Proteomes" id="UP000622533">
    <property type="component" value="Unassembled WGS sequence"/>
</dbReference>
<proteinExistence type="predicted"/>
<dbReference type="EMBL" id="JADEXS010000879">
    <property type="protein sequence ID" value="MBE9027389.1"/>
    <property type="molecule type" value="Genomic_DNA"/>
</dbReference>
<dbReference type="InterPro" id="IPR019994">
    <property type="entry name" value="Lipid-A-disac_synthase-rel_put"/>
</dbReference>
<dbReference type="NCBIfam" id="TIGR03492">
    <property type="entry name" value="lipid-A-disaccharide synthase-related protein"/>
    <property type="match status" value="1"/>
</dbReference>
<reference evidence="1" key="1">
    <citation type="submission" date="2020-10" db="EMBL/GenBank/DDBJ databases">
        <authorList>
            <person name="Castelo-Branco R."/>
            <person name="Eusebio N."/>
            <person name="Adriana R."/>
            <person name="Vieira A."/>
            <person name="Brugerolle De Fraissinette N."/>
            <person name="Rezende De Castro R."/>
            <person name="Schneider M.P."/>
            <person name="Vasconcelos V."/>
            <person name="Leao P.N."/>
        </authorList>
    </citation>
    <scope>NUCLEOTIDE SEQUENCE</scope>
    <source>
        <strain evidence="1">LEGE 12446</strain>
    </source>
</reference>
<accession>A0A8J7DJV1</accession>
<dbReference type="PANTHER" id="PTHR39517">
    <property type="entry name" value="SLL0192 PROTEIN"/>
    <property type="match status" value="1"/>
</dbReference>
<dbReference type="SUPFAM" id="SSF53756">
    <property type="entry name" value="UDP-Glycosyltransferase/glycogen phosphorylase"/>
    <property type="match status" value="1"/>
</dbReference>
<dbReference type="AlphaFoldDB" id="A0A8J7DJV1"/>
<dbReference type="PANTHER" id="PTHR39517:SF1">
    <property type="entry name" value="LIPID-A-DISACCHARIDE SYNTHASE"/>
    <property type="match status" value="1"/>
</dbReference>
<sequence>MSNASRLSLNSNPQTATSPLRLLVLSNGHGEDIIAVRILQELLRQSNPPEIFALPLVGEGRAYEQLDIPFIGSVHTMPSGGFIYMDGRQLARDVRGGLLQLTLSQIKAIRRWVTSQKKLGNKRAILAVGDIVPLLFATFSGANYAFVGTAKSEYHVRDEAGLLPKKSKGISWENFSGSVYHPWERWLMSRRRCRAVFLRDELTTEILKQWPIPALNLGNPMMDGLEPTFSSAQFYSQASQQQETVRPFVVTLLPGSRPPEAYNNWETIMIAVSALLTSFQERNSVFHTSGTVVFLGAIAPSLDCNLLSQSVQSQGWRTASESPIQISDANLLTFKQRNAYLLLTQKAYNDCLHLGDLAIAMAGTATEQFIGLGKPAIAIPGNGPQYNRVFAEAQSRLLGSSLILVEQPTEVAKMVQSLFKDPDNLQIIAENGVRRMGKPGAALRIAECLQERLG</sequence>